<dbReference type="AlphaFoldDB" id="A0ABD1YAX2"/>
<dbReference type="GO" id="GO:0005739">
    <property type="term" value="C:mitochondrion"/>
    <property type="evidence" value="ECO:0007669"/>
    <property type="project" value="UniProtKB-SubCell"/>
</dbReference>
<keyword evidence="7" id="KW-0732">Signal</keyword>
<protein>
    <submittedName>
        <fullName evidence="8">Uncharacterized protein</fullName>
    </submittedName>
</protein>
<evidence type="ECO:0000313" key="9">
    <source>
        <dbReference type="Proteomes" id="UP001605036"/>
    </source>
</evidence>
<proteinExistence type="predicted"/>
<keyword evidence="4" id="KW-0256">Endoplasmic reticulum</keyword>
<evidence type="ECO:0000313" key="8">
    <source>
        <dbReference type="EMBL" id="KAL2623559.1"/>
    </source>
</evidence>
<evidence type="ECO:0000256" key="7">
    <source>
        <dbReference type="SAM" id="SignalP"/>
    </source>
</evidence>
<dbReference type="PANTHER" id="PTHR48182">
    <property type="entry name" value="PROTEIN SERAC1"/>
    <property type="match status" value="1"/>
</dbReference>
<dbReference type="InterPro" id="IPR052374">
    <property type="entry name" value="SERAC1"/>
</dbReference>
<evidence type="ECO:0000256" key="4">
    <source>
        <dbReference type="ARBA" id="ARBA00022824"/>
    </source>
</evidence>
<keyword evidence="9" id="KW-1185">Reference proteome</keyword>
<dbReference type="Proteomes" id="UP001605036">
    <property type="component" value="Unassembled WGS sequence"/>
</dbReference>
<name>A0ABD1YAX2_9MARC</name>
<feature type="chain" id="PRO_5044807463" evidence="7">
    <location>
        <begin position="22"/>
        <end position="269"/>
    </location>
</feature>
<evidence type="ECO:0000256" key="1">
    <source>
        <dbReference type="ARBA" id="ARBA00004173"/>
    </source>
</evidence>
<dbReference type="PANTHER" id="PTHR48182:SF2">
    <property type="entry name" value="PROTEIN SERAC1"/>
    <property type="match status" value="1"/>
</dbReference>
<feature type="signal peptide" evidence="7">
    <location>
        <begin position="1"/>
        <end position="21"/>
    </location>
</feature>
<keyword evidence="5" id="KW-0496">Mitochondrion</keyword>
<dbReference type="GO" id="GO:0016020">
    <property type="term" value="C:membrane"/>
    <property type="evidence" value="ECO:0007669"/>
    <property type="project" value="UniProtKB-SubCell"/>
</dbReference>
<evidence type="ECO:0000256" key="5">
    <source>
        <dbReference type="ARBA" id="ARBA00023128"/>
    </source>
</evidence>
<organism evidence="8 9">
    <name type="scientific">Riccia fluitans</name>
    <dbReference type="NCBI Taxonomy" id="41844"/>
    <lineage>
        <taxon>Eukaryota</taxon>
        <taxon>Viridiplantae</taxon>
        <taxon>Streptophyta</taxon>
        <taxon>Embryophyta</taxon>
        <taxon>Marchantiophyta</taxon>
        <taxon>Marchantiopsida</taxon>
        <taxon>Marchantiidae</taxon>
        <taxon>Marchantiales</taxon>
        <taxon>Ricciaceae</taxon>
        <taxon>Riccia</taxon>
    </lineage>
</organism>
<reference evidence="8 9" key="1">
    <citation type="submission" date="2024-09" db="EMBL/GenBank/DDBJ databases">
        <title>Chromosome-scale assembly of Riccia fluitans.</title>
        <authorList>
            <person name="Paukszto L."/>
            <person name="Sawicki J."/>
            <person name="Karawczyk K."/>
            <person name="Piernik-Szablinska J."/>
            <person name="Szczecinska M."/>
            <person name="Mazdziarz M."/>
        </authorList>
    </citation>
    <scope>NUCLEOTIDE SEQUENCE [LARGE SCALE GENOMIC DNA]</scope>
    <source>
        <strain evidence="8">Rf_01</strain>
        <tissue evidence="8">Aerial parts of the thallus</tissue>
    </source>
</reference>
<gene>
    <name evidence="8" type="ORF">R1flu_003764</name>
</gene>
<comment type="caution">
    <text evidence="8">The sequence shown here is derived from an EMBL/GenBank/DDBJ whole genome shotgun (WGS) entry which is preliminary data.</text>
</comment>
<keyword evidence="6" id="KW-0472">Membrane</keyword>
<evidence type="ECO:0000256" key="3">
    <source>
        <dbReference type="ARBA" id="ARBA00004370"/>
    </source>
</evidence>
<accession>A0ABD1YAX2</accession>
<dbReference type="EMBL" id="JBHFFA010000006">
    <property type="protein sequence ID" value="KAL2623559.1"/>
    <property type="molecule type" value="Genomic_DNA"/>
</dbReference>
<evidence type="ECO:0000256" key="6">
    <source>
        <dbReference type="ARBA" id="ARBA00023136"/>
    </source>
</evidence>
<comment type="subcellular location">
    <subcellularLocation>
        <location evidence="2">Endoplasmic reticulum</location>
    </subcellularLocation>
    <subcellularLocation>
        <location evidence="3">Membrane</location>
    </subcellularLocation>
    <subcellularLocation>
        <location evidence="1">Mitochondrion</location>
    </subcellularLocation>
</comment>
<evidence type="ECO:0000256" key="2">
    <source>
        <dbReference type="ARBA" id="ARBA00004240"/>
    </source>
</evidence>
<dbReference type="GO" id="GO:0005783">
    <property type="term" value="C:endoplasmic reticulum"/>
    <property type="evidence" value="ECO:0007669"/>
    <property type="project" value="UniProtKB-SubCell"/>
</dbReference>
<sequence>MTCGSRLAIFVSRSYLSLCCCSPLVNFGDWLGPLWGYPEGTEYTVGGRLFAYTLRSENVNKTSGSLRHRLSGSGNNSMEARIERVDDSLFVLYEPDPPLTANLDIFFFHGAQFGDSSDEETYINTWKSSGPAGVLWPQVWLSAHYPLARIFAVSPELIGLLNRADKNKSLSAVEKLIYSRELAELDWSFGQLTRMNGWTVHSLGEECQSDYVYEWYKPTEGPVEMDLLFFHGLNLDKETGDAMHVSTWTSTEGSESHVWPKNLAFAGLP</sequence>